<dbReference type="OrthoDB" id="2424693at2759"/>
<dbReference type="EMBL" id="BEXD01003358">
    <property type="protein sequence ID" value="GBC00995.1"/>
    <property type="molecule type" value="Genomic_DNA"/>
</dbReference>
<reference evidence="3" key="2">
    <citation type="submission" date="2019-10" db="EMBL/GenBank/DDBJ databases">
        <title>Conservation and host-specific expression of non-tandemly repeated heterogenous ribosome RNA gene in arbuscular mycorrhizal fungi.</title>
        <authorList>
            <person name="Maeda T."/>
            <person name="Kobayashi Y."/>
            <person name="Nakagawa T."/>
            <person name="Ezawa T."/>
            <person name="Yamaguchi K."/>
            <person name="Bino T."/>
            <person name="Nishimoto Y."/>
            <person name="Shigenobu S."/>
            <person name="Kawaguchi M."/>
        </authorList>
    </citation>
    <scope>NUCLEOTIDE SEQUENCE</scope>
    <source>
        <strain evidence="3">HR1</strain>
    </source>
</reference>
<proteinExistence type="predicted"/>
<keyword evidence="1" id="KW-0472">Membrane</keyword>
<evidence type="ECO:0000313" key="4">
    <source>
        <dbReference type="Proteomes" id="UP000247702"/>
    </source>
</evidence>
<dbReference type="STRING" id="94130.A0A2Z6RRY1"/>
<protein>
    <submittedName>
        <fullName evidence="2">Uncharacterized protein</fullName>
    </submittedName>
</protein>
<gene>
    <name evidence="3" type="ORF">RCL2_001674600</name>
    <name evidence="2" type="ORF">RclHR1_04020021</name>
</gene>
<sequence length="97" mass="11368">MIISIPDYDLLYTVYLFRPLIQFSLLYIFIIFFSWYLRLIITEVLPIISSSKHVMNTLKAQTIPQRQIDLANNHPDENEITGITGTDRQLLKITKLI</sequence>
<comment type="caution">
    <text evidence="2">The sequence shown here is derived from an EMBL/GenBank/DDBJ whole genome shotgun (WGS) entry which is preliminary data.</text>
</comment>
<dbReference type="Proteomes" id="UP000247702">
    <property type="component" value="Unassembled WGS sequence"/>
</dbReference>
<accession>A0A2Z6RRY1</accession>
<dbReference type="Proteomes" id="UP000615446">
    <property type="component" value="Unassembled WGS sequence"/>
</dbReference>
<keyword evidence="4" id="KW-1185">Reference proteome</keyword>
<reference evidence="2 4" key="1">
    <citation type="submission" date="2017-11" db="EMBL/GenBank/DDBJ databases">
        <title>The genome of Rhizophagus clarus HR1 reveals common genetic basis of auxotrophy among arbuscular mycorrhizal fungi.</title>
        <authorList>
            <person name="Kobayashi Y."/>
        </authorList>
    </citation>
    <scope>NUCLEOTIDE SEQUENCE [LARGE SCALE GENOMIC DNA]</scope>
    <source>
        <strain evidence="2 4">HR1</strain>
    </source>
</reference>
<keyword evidence="1" id="KW-0812">Transmembrane</keyword>
<dbReference type="AlphaFoldDB" id="A0A2Z6RRY1"/>
<evidence type="ECO:0000313" key="3">
    <source>
        <dbReference type="EMBL" id="GES89870.1"/>
    </source>
</evidence>
<keyword evidence="1" id="KW-1133">Transmembrane helix</keyword>
<name>A0A2Z6RRY1_9GLOM</name>
<evidence type="ECO:0000313" key="2">
    <source>
        <dbReference type="EMBL" id="GBC00995.1"/>
    </source>
</evidence>
<feature type="transmembrane region" description="Helical" evidence="1">
    <location>
        <begin position="20"/>
        <end position="41"/>
    </location>
</feature>
<evidence type="ECO:0000256" key="1">
    <source>
        <dbReference type="SAM" id="Phobius"/>
    </source>
</evidence>
<organism evidence="2 4">
    <name type="scientific">Rhizophagus clarus</name>
    <dbReference type="NCBI Taxonomy" id="94130"/>
    <lineage>
        <taxon>Eukaryota</taxon>
        <taxon>Fungi</taxon>
        <taxon>Fungi incertae sedis</taxon>
        <taxon>Mucoromycota</taxon>
        <taxon>Glomeromycotina</taxon>
        <taxon>Glomeromycetes</taxon>
        <taxon>Glomerales</taxon>
        <taxon>Glomeraceae</taxon>
        <taxon>Rhizophagus</taxon>
    </lineage>
</organism>
<dbReference type="EMBL" id="BLAL01000191">
    <property type="protein sequence ID" value="GES89870.1"/>
    <property type="molecule type" value="Genomic_DNA"/>
</dbReference>